<dbReference type="Proteomes" id="UP000027120">
    <property type="component" value="Unassembled WGS sequence"/>
</dbReference>
<accession>A0A067ET48</accession>
<feature type="repeat" description="PPR" evidence="2">
    <location>
        <begin position="126"/>
        <end position="160"/>
    </location>
</feature>
<dbReference type="PROSITE" id="PS51375">
    <property type="entry name" value="PPR"/>
    <property type="match status" value="2"/>
</dbReference>
<dbReference type="InterPro" id="IPR046960">
    <property type="entry name" value="PPR_At4g14850-like_plant"/>
</dbReference>
<evidence type="ECO:0000256" key="1">
    <source>
        <dbReference type="ARBA" id="ARBA00022737"/>
    </source>
</evidence>
<protein>
    <recommendedName>
        <fullName evidence="5">Pentacotripeptide-repeat region of PRORP domain-containing protein</fullName>
    </recommendedName>
</protein>
<reference evidence="3 4" key="1">
    <citation type="submission" date="2014-04" db="EMBL/GenBank/DDBJ databases">
        <authorList>
            <consortium name="International Citrus Genome Consortium"/>
            <person name="Gmitter F."/>
            <person name="Chen C."/>
            <person name="Farmerie W."/>
            <person name="Harkins T."/>
            <person name="Desany B."/>
            <person name="Mohiuddin M."/>
            <person name="Kodira C."/>
            <person name="Borodovsky M."/>
            <person name="Lomsadze A."/>
            <person name="Burns P."/>
            <person name="Jenkins J."/>
            <person name="Prochnik S."/>
            <person name="Shu S."/>
            <person name="Chapman J."/>
            <person name="Pitluck S."/>
            <person name="Schmutz J."/>
            <person name="Rokhsar D."/>
        </authorList>
    </citation>
    <scope>NUCLEOTIDE SEQUENCE</scope>
</reference>
<evidence type="ECO:0000313" key="4">
    <source>
        <dbReference type="Proteomes" id="UP000027120"/>
    </source>
</evidence>
<dbReference type="Pfam" id="PF01535">
    <property type="entry name" value="PPR"/>
    <property type="match status" value="5"/>
</dbReference>
<dbReference type="NCBIfam" id="TIGR00756">
    <property type="entry name" value="PPR"/>
    <property type="match status" value="3"/>
</dbReference>
<evidence type="ECO:0000256" key="2">
    <source>
        <dbReference type="PROSITE-ProRule" id="PRU00708"/>
    </source>
</evidence>
<evidence type="ECO:0000313" key="3">
    <source>
        <dbReference type="EMBL" id="KDO58248.1"/>
    </source>
</evidence>
<name>A0A067ET48_CITSI</name>
<evidence type="ECO:0008006" key="5">
    <source>
        <dbReference type="Google" id="ProtNLM"/>
    </source>
</evidence>
<dbReference type="AlphaFoldDB" id="A0A067ET48"/>
<feature type="repeat" description="PPR" evidence="2">
    <location>
        <begin position="196"/>
        <end position="230"/>
    </location>
</feature>
<dbReference type="SMR" id="A0A067ET48"/>
<dbReference type="InterPro" id="IPR002885">
    <property type="entry name" value="PPR_rpt"/>
</dbReference>
<dbReference type="PANTHER" id="PTHR47926:SF510">
    <property type="entry name" value="PENTATRICOPEPTIDE REPEAT-CONTAINING PROTEIN"/>
    <property type="match status" value="1"/>
</dbReference>
<dbReference type="GO" id="GO:0009451">
    <property type="term" value="P:RNA modification"/>
    <property type="evidence" value="ECO:0000318"/>
    <property type="project" value="GO_Central"/>
</dbReference>
<dbReference type="EMBL" id="KK784951">
    <property type="protein sequence ID" value="KDO58248.1"/>
    <property type="molecule type" value="Genomic_DNA"/>
</dbReference>
<dbReference type="PANTHER" id="PTHR47926">
    <property type="entry name" value="PENTATRICOPEPTIDE REPEAT-CONTAINING PROTEIN"/>
    <property type="match status" value="1"/>
</dbReference>
<proteinExistence type="predicted"/>
<dbReference type="GO" id="GO:0003723">
    <property type="term" value="F:RNA binding"/>
    <property type="evidence" value="ECO:0000318"/>
    <property type="project" value="GO_Central"/>
</dbReference>
<feature type="non-terminal residue" evidence="3">
    <location>
        <position position="305"/>
    </location>
</feature>
<sequence>MNSPAIATILRQPFLPHQQNRNQNLKKRPQISIQTNNSKSTIDTTVQWTSSISRHCRSGCILEAALEFTRMRLYGTNPSHITFVTLLSGCADFPSNNVMVSTALLDMYAKFGRMDLATVVFDVMRGCDFWTALLNGFVKRDYFEEALEYFRVMQISGVEPDYLTIISVLNVCANVRTLGIGLWMHRYVPKQDFKDNVRVCNTLMDVYSRFGCIEFARQVFQRMHKRTLVSWNSIIVGFAVNGFVGEALEYFNLMQKGVFKTDEVSFTGALTACSHAGLIEDGLQYFDIMKKIYRVSPQIEHHGCI</sequence>
<organism evidence="3 4">
    <name type="scientific">Citrus sinensis</name>
    <name type="common">Sweet orange</name>
    <name type="synonym">Citrus aurantium var. sinensis</name>
    <dbReference type="NCBI Taxonomy" id="2711"/>
    <lineage>
        <taxon>Eukaryota</taxon>
        <taxon>Viridiplantae</taxon>
        <taxon>Streptophyta</taxon>
        <taxon>Embryophyta</taxon>
        <taxon>Tracheophyta</taxon>
        <taxon>Spermatophyta</taxon>
        <taxon>Magnoliopsida</taxon>
        <taxon>eudicotyledons</taxon>
        <taxon>Gunneridae</taxon>
        <taxon>Pentapetalae</taxon>
        <taxon>rosids</taxon>
        <taxon>malvids</taxon>
        <taxon>Sapindales</taxon>
        <taxon>Rutaceae</taxon>
        <taxon>Aurantioideae</taxon>
        <taxon>Citrus</taxon>
    </lineage>
</organism>
<dbReference type="Gene3D" id="1.25.40.10">
    <property type="entry name" value="Tetratricopeptide repeat domain"/>
    <property type="match status" value="2"/>
</dbReference>
<dbReference type="FunFam" id="1.25.40.10:FF:000144">
    <property type="entry name" value="Pentatricopeptide repeat-containing protein, mitochondrial"/>
    <property type="match status" value="1"/>
</dbReference>
<keyword evidence="4" id="KW-1185">Reference proteome</keyword>
<dbReference type="InterPro" id="IPR011990">
    <property type="entry name" value="TPR-like_helical_dom_sf"/>
</dbReference>
<keyword evidence="1" id="KW-0677">Repeat</keyword>
<gene>
    <name evidence="3" type="ORF">CISIN_1g036263mg</name>
</gene>